<dbReference type="InterPro" id="IPR050313">
    <property type="entry name" value="Carb_Metab_HTH_regulators"/>
</dbReference>
<dbReference type="InterPro" id="IPR014036">
    <property type="entry name" value="DeoR-like_C"/>
</dbReference>
<dbReference type="Proteomes" id="UP000651208">
    <property type="component" value="Unassembled WGS sequence"/>
</dbReference>
<sequence length="247" mass="28051">MHKRHQKILELINNRQKISVNELSKLTNVSVVTIRNDLSYLEEQNFIKRTHGFAEILDRDVMSERIQLNFSLKQRLAKYALNFIEDGDSIFIEGGSTNALLARELLNFEGEIVVITVCTYIAQLLKEAKFDVILLGGLLQAKSDSVIGPLTRMCITQTHFNKAFLGIDGYHPEMGFTGRDMMRAEVINCVLDKGAQNYVITDSSKFGSVFAYTIAIDKIKHIITDNNLDINFENDIMKKSINVYKLP</sequence>
<dbReference type="SUPFAM" id="SSF46785">
    <property type="entry name" value="Winged helix' DNA-binding domain"/>
    <property type="match status" value="1"/>
</dbReference>
<dbReference type="Pfam" id="PF08220">
    <property type="entry name" value="HTH_DeoR"/>
    <property type="match status" value="1"/>
</dbReference>
<dbReference type="InterPro" id="IPR036390">
    <property type="entry name" value="WH_DNA-bd_sf"/>
</dbReference>
<dbReference type="SUPFAM" id="SSF100950">
    <property type="entry name" value="NagB/RpiA/CoA transferase-like"/>
    <property type="match status" value="1"/>
</dbReference>
<gene>
    <name evidence="5" type="ORF">FcAc13_04130</name>
</gene>
<organism evidence="5 6">
    <name type="scientific">Frischella japonica</name>
    <dbReference type="NCBI Taxonomy" id="2741544"/>
    <lineage>
        <taxon>Bacteria</taxon>
        <taxon>Pseudomonadati</taxon>
        <taxon>Pseudomonadota</taxon>
        <taxon>Gammaproteobacteria</taxon>
        <taxon>Orbales</taxon>
        <taxon>Orbaceae</taxon>
        <taxon>Frischella</taxon>
    </lineage>
</organism>
<dbReference type="SMART" id="SM00420">
    <property type="entry name" value="HTH_DEOR"/>
    <property type="match status" value="1"/>
</dbReference>
<evidence type="ECO:0000259" key="4">
    <source>
        <dbReference type="PROSITE" id="PS51000"/>
    </source>
</evidence>
<dbReference type="InterPro" id="IPR037171">
    <property type="entry name" value="NagB/RpiA_transferase-like"/>
</dbReference>
<dbReference type="PANTHER" id="PTHR30363">
    <property type="entry name" value="HTH-TYPE TRANSCRIPTIONAL REGULATOR SRLR-RELATED"/>
    <property type="match status" value="1"/>
</dbReference>
<evidence type="ECO:0000256" key="2">
    <source>
        <dbReference type="ARBA" id="ARBA00023125"/>
    </source>
</evidence>
<dbReference type="NCBIfam" id="NF040887">
    <property type="entry name" value="trans_reg_YciT"/>
    <property type="match status" value="1"/>
</dbReference>
<evidence type="ECO:0000313" key="6">
    <source>
        <dbReference type="Proteomes" id="UP000651208"/>
    </source>
</evidence>
<protein>
    <submittedName>
        <fullName evidence="5">DeoR/GlpR transcriptional regulator</fullName>
    </submittedName>
</protein>
<dbReference type="Gene3D" id="3.40.50.1360">
    <property type="match status" value="1"/>
</dbReference>
<proteinExistence type="predicted"/>
<dbReference type="InterPro" id="IPR001034">
    <property type="entry name" value="DeoR_HTH"/>
</dbReference>
<dbReference type="InterPro" id="IPR018356">
    <property type="entry name" value="Tscrpt_reg_HTH_DeoR_CS"/>
</dbReference>
<dbReference type="SMART" id="SM01134">
    <property type="entry name" value="DeoRC"/>
    <property type="match status" value="1"/>
</dbReference>
<dbReference type="PANTHER" id="PTHR30363:SF59">
    <property type="entry name" value="DEOR FAMILY REGULATORY PROTEIN"/>
    <property type="match status" value="1"/>
</dbReference>
<keyword evidence="6" id="KW-1185">Reference proteome</keyword>
<keyword evidence="2" id="KW-0238">DNA-binding</keyword>
<evidence type="ECO:0000256" key="1">
    <source>
        <dbReference type="ARBA" id="ARBA00023015"/>
    </source>
</evidence>
<accession>A0ABR7QWA4</accession>
<dbReference type="EMBL" id="JABURY010000010">
    <property type="protein sequence ID" value="MBC9130493.1"/>
    <property type="molecule type" value="Genomic_DNA"/>
</dbReference>
<dbReference type="RefSeq" id="WP_187754944.1">
    <property type="nucleotide sequence ID" value="NZ_JABURY010000010.1"/>
</dbReference>
<reference evidence="5 6" key="1">
    <citation type="submission" date="2020-06" db="EMBL/GenBank/DDBJ databases">
        <title>Frischella cerana isolated from Apis cerana gut homogenate.</title>
        <authorList>
            <person name="Wolter L.A."/>
            <person name="Suenami S."/>
            <person name="Miyazaki R."/>
        </authorList>
    </citation>
    <scope>NUCLEOTIDE SEQUENCE [LARGE SCALE GENOMIC DNA]</scope>
    <source>
        <strain evidence="5 6">Ac13</strain>
    </source>
</reference>
<dbReference type="PROSITE" id="PS00894">
    <property type="entry name" value="HTH_DEOR_1"/>
    <property type="match status" value="1"/>
</dbReference>
<keyword evidence="1" id="KW-0805">Transcription regulation</keyword>
<dbReference type="Gene3D" id="1.10.10.10">
    <property type="entry name" value="Winged helix-like DNA-binding domain superfamily/Winged helix DNA-binding domain"/>
    <property type="match status" value="1"/>
</dbReference>
<comment type="caution">
    <text evidence="5">The sequence shown here is derived from an EMBL/GenBank/DDBJ whole genome shotgun (WGS) entry which is preliminary data.</text>
</comment>
<keyword evidence="3" id="KW-0804">Transcription</keyword>
<dbReference type="InterPro" id="IPR036388">
    <property type="entry name" value="WH-like_DNA-bd_sf"/>
</dbReference>
<name>A0ABR7QWA4_9GAMM</name>
<dbReference type="PRINTS" id="PR00037">
    <property type="entry name" value="HTHLACR"/>
</dbReference>
<feature type="domain" description="HTH deoR-type" evidence="4">
    <location>
        <begin position="1"/>
        <end position="56"/>
    </location>
</feature>
<dbReference type="PROSITE" id="PS51000">
    <property type="entry name" value="HTH_DEOR_2"/>
    <property type="match status" value="1"/>
</dbReference>
<dbReference type="Pfam" id="PF00455">
    <property type="entry name" value="DeoRC"/>
    <property type="match status" value="1"/>
</dbReference>
<evidence type="ECO:0000256" key="3">
    <source>
        <dbReference type="ARBA" id="ARBA00023163"/>
    </source>
</evidence>
<evidence type="ECO:0000313" key="5">
    <source>
        <dbReference type="EMBL" id="MBC9130493.1"/>
    </source>
</evidence>